<name>A0AAD5PW99_9CRUS</name>
<dbReference type="EMBL" id="WJBH02000003">
    <property type="protein sequence ID" value="KAI9560488.1"/>
    <property type="molecule type" value="Genomic_DNA"/>
</dbReference>
<sequence>MNPVYDALIVEAPVCRSTNAADQCGKMRALLCPHMSKPVCHPRQVKSEMEMGKSFITRLAESSRLSCHTQSPQLDRKLLVTVAVTMYREVIMIKGLFLTWLLLASASSDPGAEPFNPNFNRFRQKIPRIGRRGDGIIAEYMNSDSFPHEGSLSNFFLKASKAVPRLGRRKDVSTESGSATIIDEQYPFRDRLGLDHAFNEVPTVHYKQALWPNFDTDEFTSGPSKELNYPGTRITNDLHDNYMQDLIRSWTNQNENIN</sequence>
<evidence type="ECO:0000313" key="3">
    <source>
        <dbReference type="Proteomes" id="UP000820818"/>
    </source>
</evidence>
<proteinExistence type="predicted"/>
<evidence type="ECO:0000313" key="1">
    <source>
        <dbReference type="EMBL" id="KAI9550954.1"/>
    </source>
</evidence>
<gene>
    <name evidence="1" type="ORF">GHT06_005338</name>
    <name evidence="2" type="ORF">GHT06_011420</name>
</gene>
<evidence type="ECO:0000313" key="2">
    <source>
        <dbReference type="EMBL" id="KAI9560488.1"/>
    </source>
</evidence>
<dbReference type="Proteomes" id="UP000820818">
    <property type="component" value="Linkage Group LG3"/>
</dbReference>
<reference evidence="2 3" key="1">
    <citation type="submission" date="2022-05" db="EMBL/GenBank/DDBJ databases">
        <title>A multi-omics perspective on studying reproductive biology in Daphnia sinensis.</title>
        <authorList>
            <person name="Jia J."/>
        </authorList>
    </citation>
    <scope>NUCLEOTIDE SEQUENCE [LARGE SCALE GENOMIC DNA]</scope>
    <source>
        <strain evidence="2 3">WSL</strain>
    </source>
</reference>
<keyword evidence="3" id="KW-1185">Reference proteome</keyword>
<comment type="caution">
    <text evidence="2">The sequence shown here is derived from an EMBL/GenBank/DDBJ whole genome shotgun (WGS) entry which is preliminary data.</text>
</comment>
<organism evidence="2 3">
    <name type="scientific">Daphnia sinensis</name>
    <dbReference type="NCBI Taxonomy" id="1820382"/>
    <lineage>
        <taxon>Eukaryota</taxon>
        <taxon>Metazoa</taxon>
        <taxon>Ecdysozoa</taxon>
        <taxon>Arthropoda</taxon>
        <taxon>Crustacea</taxon>
        <taxon>Branchiopoda</taxon>
        <taxon>Diplostraca</taxon>
        <taxon>Cladocera</taxon>
        <taxon>Anomopoda</taxon>
        <taxon>Daphniidae</taxon>
        <taxon>Daphnia</taxon>
        <taxon>Daphnia similis group</taxon>
    </lineage>
</organism>
<protein>
    <submittedName>
        <fullName evidence="2">Eclosion triggering hormone preprohormone</fullName>
    </submittedName>
</protein>
<dbReference type="AlphaFoldDB" id="A0AAD5PW99"/>
<accession>A0AAD5PW99</accession>
<dbReference type="EMBL" id="WJBH02000068">
    <property type="protein sequence ID" value="KAI9550954.1"/>
    <property type="molecule type" value="Genomic_DNA"/>
</dbReference>